<reference evidence="3" key="1">
    <citation type="submission" date="2020-05" db="EMBL/GenBank/DDBJ databases">
        <authorList>
            <person name="Chiriac C."/>
            <person name="Salcher M."/>
            <person name="Ghai R."/>
            <person name="Kavagutti S V."/>
        </authorList>
    </citation>
    <scope>NUCLEOTIDE SEQUENCE</scope>
</reference>
<evidence type="ECO:0000256" key="1">
    <source>
        <dbReference type="SAM" id="Phobius"/>
    </source>
</evidence>
<keyword evidence="1" id="KW-0812">Transmembrane</keyword>
<dbReference type="EMBL" id="CAFBOD010000019">
    <property type="protein sequence ID" value="CAB4983627.1"/>
    <property type="molecule type" value="Genomic_DNA"/>
</dbReference>
<protein>
    <submittedName>
        <fullName evidence="3">Unannotated protein</fullName>
    </submittedName>
</protein>
<organism evidence="3">
    <name type="scientific">freshwater metagenome</name>
    <dbReference type="NCBI Taxonomy" id="449393"/>
    <lineage>
        <taxon>unclassified sequences</taxon>
        <taxon>metagenomes</taxon>
        <taxon>ecological metagenomes</taxon>
    </lineage>
</organism>
<proteinExistence type="predicted"/>
<feature type="transmembrane region" description="Helical" evidence="1">
    <location>
        <begin position="33"/>
        <end position="51"/>
    </location>
</feature>
<keyword evidence="1" id="KW-1133">Transmembrane helix</keyword>
<name>A0A6J7RZ82_9ZZZZ</name>
<evidence type="ECO:0000313" key="3">
    <source>
        <dbReference type="EMBL" id="CAB5034129.1"/>
    </source>
</evidence>
<sequence>MSTLTVIIFCLVLLLFNTTRLFAGLVLGSMAYVYPLLLIPIIVFSGIYFYCTHLK</sequence>
<evidence type="ECO:0000313" key="2">
    <source>
        <dbReference type="EMBL" id="CAB4983627.1"/>
    </source>
</evidence>
<dbReference type="EMBL" id="CAFBPM010000055">
    <property type="protein sequence ID" value="CAB5034129.1"/>
    <property type="molecule type" value="Genomic_DNA"/>
</dbReference>
<gene>
    <name evidence="2" type="ORF">UFOPK3903_01327</name>
    <name evidence="3" type="ORF">UFOPK4112_01990</name>
</gene>
<dbReference type="AlphaFoldDB" id="A0A6J7RZ82"/>
<accession>A0A6J7RZ82</accession>
<keyword evidence="1" id="KW-0472">Membrane</keyword>